<dbReference type="AlphaFoldDB" id="A0AAE1B2H4"/>
<dbReference type="EMBL" id="JAWDGP010000726">
    <property type="protein sequence ID" value="KAK3797980.1"/>
    <property type="molecule type" value="Genomic_DNA"/>
</dbReference>
<dbReference type="Proteomes" id="UP001283361">
    <property type="component" value="Unassembled WGS sequence"/>
</dbReference>
<sequence>MVPCTDFLTPRWLIAKMVRFRKAAEDLVYLARGENAGRGWKMADGREASFDDISVFVIPLHQCLSANRKKNPKLSGPVAR</sequence>
<name>A0AAE1B2H4_9GAST</name>
<evidence type="ECO:0000313" key="2">
    <source>
        <dbReference type="Proteomes" id="UP001283361"/>
    </source>
</evidence>
<comment type="caution">
    <text evidence="1">The sequence shown here is derived from an EMBL/GenBank/DDBJ whole genome shotgun (WGS) entry which is preliminary data.</text>
</comment>
<proteinExistence type="predicted"/>
<keyword evidence="2" id="KW-1185">Reference proteome</keyword>
<protein>
    <submittedName>
        <fullName evidence="1">Uncharacterized protein</fullName>
    </submittedName>
</protein>
<accession>A0AAE1B2H4</accession>
<gene>
    <name evidence="1" type="ORF">RRG08_008452</name>
</gene>
<reference evidence="1" key="1">
    <citation type="journal article" date="2023" name="G3 (Bethesda)">
        <title>A reference genome for the long-term kleptoplast-retaining sea slug Elysia crispata morphotype clarki.</title>
        <authorList>
            <person name="Eastman K.E."/>
            <person name="Pendleton A.L."/>
            <person name="Shaikh M.A."/>
            <person name="Suttiyut T."/>
            <person name="Ogas R."/>
            <person name="Tomko P."/>
            <person name="Gavelis G."/>
            <person name="Widhalm J.R."/>
            <person name="Wisecaver J.H."/>
        </authorList>
    </citation>
    <scope>NUCLEOTIDE SEQUENCE</scope>
    <source>
        <strain evidence="1">ECLA1</strain>
    </source>
</reference>
<evidence type="ECO:0000313" key="1">
    <source>
        <dbReference type="EMBL" id="KAK3797980.1"/>
    </source>
</evidence>
<organism evidence="1 2">
    <name type="scientific">Elysia crispata</name>
    <name type="common">lettuce slug</name>
    <dbReference type="NCBI Taxonomy" id="231223"/>
    <lineage>
        <taxon>Eukaryota</taxon>
        <taxon>Metazoa</taxon>
        <taxon>Spiralia</taxon>
        <taxon>Lophotrochozoa</taxon>
        <taxon>Mollusca</taxon>
        <taxon>Gastropoda</taxon>
        <taxon>Heterobranchia</taxon>
        <taxon>Euthyneura</taxon>
        <taxon>Panpulmonata</taxon>
        <taxon>Sacoglossa</taxon>
        <taxon>Placobranchoidea</taxon>
        <taxon>Plakobranchidae</taxon>
        <taxon>Elysia</taxon>
    </lineage>
</organism>